<dbReference type="FunFam" id="3.30.160.60:FF:002343">
    <property type="entry name" value="Zinc finger protein 33A"/>
    <property type="match status" value="1"/>
</dbReference>
<proteinExistence type="inferred from homology"/>
<dbReference type="PRINTS" id="PR00420">
    <property type="entry name" value="RNGMNOXGNASE"/>
</dbReference>
<dbReference type="Gene3D" id="3.30.160.60">
    <property type="entry name" value="Classic Zinc Finger"/>
    <property type="match status" value="1"/>
</dbReference>
<keyword evidence="7" id="KW-0560">Oxidoreductase</keyword>
<dbReference type="GO" id="GO:0008270">
    <property type="term" value="F:zinc ion binding"/>
    <property type="evidence" value="ECO:0007669"/>
    <property type="project" value="UniProtKB-KW"/>
</dbReference>
<evidence type="ECO:0000256" key="3">
    <source>
        <dbReference type="ARBA" id="ARBA00022723"/>
    </source>
</evidence>
<evidence type="ECO:0000256" key="1">
    <source>
        <dbReference type="ARBA" id="ARBA00007992"/>
    </source>
</evidence>
<dbReference type="HOGENOM" id="CLU_300522_0_0_1"/>
<feature type="region of interest" description="Disordered" evidence="10">
    <location>
        <begin position="494"/>
        <end position="533"/>
    </location>
</feature>
<feature type="domain" description="C2H2-type" evidence="11">
    <location>
        <begin position="370"/>
        <end position="397"/>
    </location>
</feature>
<dbReference type="InterPro" id="IPR013087">
    <property type="entry name" value="Znf_C2H2_type"/>
</dbReference>
<dbReference type="Gene3D" id="3.50.50.60">
    <property type="entry name" value="FAD/NAD(P)-binding domain"/>
    <property type="match status" value="1"/>
</dbReference>
<sequence length="996" mass="109946">MEPIASQSTGIRIYNFDSSDKVLGIDDQISKAVENYGCRQIIGHRGDFHLIMKDFALEQGVKIRLGERVEVYDPSKPSITLFSGEEIKSDVVIIADGVRSKGRTTVLGYEDKPQASGYAIYRSFMSGDLLRDDPLTSKFLSDGDTIRLFLAKDSHGFISTLQGGKEINAVLTHKDVGDVAESWTKEASKEDVLACLEGWDPAVKRVWEKMPSVIDWKLVYRPCLDKWVSDSGLVTLMGDAAHPFLPTSTQGASQAIEDGATIAKCLSKCAGNIPLALHTYFEIRHDYVAEAQATGIKQREIWHNLHDEDSKAFKEEFDINSTMQQNLYLWKNDAEKLVDEKWDEVSEIVKQRLSATSEDGQAQPERPRPHTCTYCQKTFIRTEHLIRHVASHENRKPFKCPPCGASFGRTDVLRRHQKKCPGKPPQGSARLQHEENGIQASAEHDSQKSVDDILMLEVNCQPVDQAEQQREGLNDLQNSGVTQSQTDEVNTMNLAVPQSGGSSDDAVVVRQSGDEDTAESQLSSPQSNADQSATISKAHLASDPTVSAQQANGTGQLNLTTSQEITESTTSENNPDSGAQHVNIHDFLMLGDSFIPDINPADFDLRGVTDLLFDFNTNSIISPPSGDTCILLDPSRHVAPVSLFFDAPESLPQYQPSYDTPHLFRCSDDDAIAVNNAFAKAKTSLLLGMLAIGGCIVSEHDTAAKAYEASCHLLAQYEQDLLQSSISELWPIQTALLCIQFGAFSANSRLASWTCILNAAISLLDPESTCVAAPQVTAEMIVPSNNSLWRAPSAEEWAHNKEWQAYKPVNLVETSRRVFTGEFPAVSISSFGLLTLIGALVANICARERYSPEMAPILDNEYCARMERSLHAWETLWRSHPHAEGTQGMRSDPLMTECLCLLSSAYHHLYMGQELQILKRIAKEPECHLSIPNLPTNKKVLSVIKYAATSWLADTMTGIAHRQRKAACEFGGLGPMSAYEAGKQSRSKYSYQVLNS</sequence>
<dbReference type="SUPFAM" id="SSF57667">
    <property type="entry name" value="beta-beta-alpha zinc fingers"/>
    <property type="match status" value="1"/>
</dbReference>
<dbReference type="EMBL" id="JARH01000161">
    <property type="protein sequence ID" value="EXF84584.1"/>
    <property type="molecule type" value="Genomic_DNA"/>
</dbReference>
<dbReference type="Pfam" id="PF00096">
    <property type="entry name" value="zf-C2H2"/>
    <property type="match status" value="1"/>
</dbReference>
<comment type="caution">
    <text evidence="12">The sequence shown here is derived from an EMBL/GenBank/DDBJ whole genome shotgun (WGS) entry which is preliminary data.</text>
</comment>
<dbReference type="GO" id="GO:0071949">
    <property type="term" value="F:FAD binding"/>
    <property type="evidence" value="ECO:0007669"/>
    <property type="project" value="InterPro"/>
</dbReference>
<keyword evidence="13" id="KW-1185">Reference proteome</keyword>
<dbReference type="KEGG" id="cfj:CFIO01_04752"/>
<evidence type="ECO:0000313" key="13">
    <source>
        <dbReference type="Proteomes" id="UP000020467"/>
    </source>
</evidence>
<dbReference type="InterPro" id="IPR036188">
    <property type="entry name" value="FAD/NAD-bd_sf"/>
</dbReference>
<dbReference type="InterPro" id="IPR002938">
    <property type="entry name" value="FAD-bd"/>
</dbReference>
<keyword evidence="6" id="KW-0862">Zinc</keyword>
<evidence type="ECO:0000256" key="9">
    <source>
        <dbReference type="PROSITE-ProRule" id="PRU00042"/>
    </source>
</evidence>
<accession>A0A010S1S7</accession>
<dbReference type="Proteomes" id="UP000020467">
    <property type="component" value="Unassembled WGS sequence"/>
</dbReference>
<dbReference type="GO" id="GO:0004497">
    <property type="term" value="F:monooxygenase activity"/>
    <property type="evidence" value="ECO:0007669"/>
    <property type="project" value="UniProtKB-KW"/>
</dbReference>
<evidence type="ECO:0000256" key="5">
    <source>
        <dbReference type="ARBA" id="ARBA00022827"/>
    </source>
</evidence>
<keyword evidence="2" id="KW-0285">Flavoprotein</keyword>
<evidence type="ECO:0000256" key="7">
    <source>
        <dbReference type="ARBA" id="ARBA00023002"/>
    </source>
</evidence>
<feature type="compositionally biased region" description="Polar residues" evidence="10">
    <location>
        <begin position="519"/>
        <end position="533"/>
    </location>
</feature>
<reference evidence="12 13" key="1">
    <citation type="submission" date="2014-02" db="EMBL/GenBank/DDBJ databases">
        <title>The genome sequence of Colletotrichum fioriniae PJ7.</title>
        <authorList>
            <person name="Baroncelli R."/>
            <person name="Thon M.R."/>
        </authorList>
    </citation>
    <scope>NUCLEOTIDE SEQUENCE [LARGE SCALE GENOMIC DNA]</scope>
    <source>
        <strain evidence="12 13">PJ7</strain>
    </source>
</reference>
<dbReference type="AlphaFoldDB" id="A0A010S1S7"/>
<dbReference type="Pfam" id="PF01494">
    <property type="entry name" value="FAD_binding_3"/>
    <property type="match status" value="1"/>
</dbReference>
<keyword evidence="8" id="KW-0503">Monooxygenase</keyword>
<dbReference type="PANTHER" id="PTHR13789:SF236">
    <property type="entry name" value="MONOOXYGENASE, PUTATIVE (AFU_ORTHOLOGUE AFUA_6G12060)-RELATED"/>
    <property type="match status" value="1"/>
</dbReference>
<keyword evidence="4 9" id="KW-0863">Zinc-finger</keyword>
<protein>
    <recommendedName>
        <fullName evidence="11">C2H2-type domain-containing protein</fullName>
    </recommendedName>
</protein>
<evidence type="ECO:0000259" key="11">
    <source>
        <dbReference type="PROSITE" id="PS50157"/>
    </source>
</evidence>
<keyword evidence="3" id="KW-0479">Metal-binding</keyword>
<evidence type="ECO:0000256" key="8">
    <source>
        <dbReference type="ARBA" id="ARBA00023033"/>
    </source>
</evidence>
<name>A0A010S1S7_9PEZI</name>
<evidence type="ECO:0000256" key="2">
    <source>
        <dbReference type="ARBA" id="ARBA00022630"/>
    </source>
</evidence>
<feature type="domain" description="C2H2-type" evidence="11">
    <location>
        <begin position="398"/>
        <end position="425"/>
    </location>
</feature>
<gene>
    <name evidence="12" type="ORF">CFIO01_04752</name>
</gene>
<dbReference type="SMART" id="SM00355">
    <property type="entry name" value="ZnF_C2H2"/>
    <property type="match status" value="2"/>
</dbReference>
<evidence type="ECO:0000256" key="6">
    <source>
        <dbReference type="ARBA" id="ARBA00022833"/>
    </source>
</evidence>
<evidence type="ECO:0000313" key="12">
    <source>
        <dbReference type="EMBL" id="EXF84584.1"/>
    </source>
</evidence>
<dbReference type="InterPro" id="IPR050493">
    <property type="entry name" value="FAD-dep_Monooxygenase_BioMet"/>
</dbReference>
<comment type="similarity">
    <text evidence="1">Belongs to the paxM FAD-dependent monooxygenase family.</text>
</comment>
<dbReference type="OrthoDB" id="16820at2759"/>
<evidence type="ECO:0000256" key="4">
    <source>
        <dbReference type="ARBA" id="ARBA00022771"/>
    </source>
</evidence>
<dbReference type="SUPFAM" id="SSF54373">
    <property type="entry name" value="FAD-linked reductases, C-terminal domain"/>
    <property type="match status" value="1"/>
</dbReference>
<organism evidence="12 13">
    <name type="scientific">Colletotrichum fioriniae PJ7</name>
    <dbReference type="NCBI Taxonomy" id="1445577"/>
    <lineage>
        <taxon>Eukaryota</taxon>
        <taxon>Fungi</taxon>
        <taxon>Dikarya</taxon>
        <taxon>Ascomycota</taxon>
        <taxon>Pezizomycotina</taxon>
        <taxon>Sordariomycetes</taxon>
        <taxon>Hypocreomycetidae</taxon>
        <taxon>Glomerellales</taxon>
        <taxon>Glomerellaceae</taxon>
        <taxon>Colletotrichum</taxon>
        <taxon>Colletotrichum acutatum species complex</taxon>
    </lineage>
</organism>
<dbReference type="InterPro" id="IPR036236">
    <property type="entry name" value="Znf_C2H2_sf"/>
</dbReference>
<dbReference type="eggNOG" id="KOG1721">
    <property type="taxonomic scope" value="Eukaryota"/>
</dbReference>
<dbReference type="PANTHER" id="PTHR13789">
    <property type="entry name" value="MONOOXYGENASE"/>
    <property type="match status" value="1"/>
</dbReference>
<dbReference type="PROSITE" id="PS50157">
    <property type="entry name" value="ZINC_FINGER_C2H2_2"/>
    <property type="match status" value="2"/>
</dbReference>
<evidence type="ECO:0000256" key="10">
    <source>
        <dbReference type="SAM" id="MobiDB-lite"/>
    </source>
</evidence>
<dbReference type="SUPFAM" id="SSF51905">
    <property type="entry name" value="FAD/NAD(P)-binding domain"/>
    <property type="match status" value="1"/>
</dbReference>
<dbReference type="PROSITE" id="PS00028">
    <property type="entry name" value="ZINC_FINGER_C2H2_1"/>
    <property type="match status" value="1"/>
</dbReference>
<keyword evidence="5" id="KW-0274">FAD</keyword>